<evidence type="ECO:0000259" key="4">
    <source>
        <dbReference type="Pfam" id="PF01494"/>
    </source>
</evidence>
<name>A0AAD8WGP9_LOLMU</name>
<evidence type="ECO:0000313" key="5">
    <source>
        <dbReference type="EMBL" id="KAK1661076.1"/>
    </source>
</evidence>
<dbReference type="InterPro" id="IPR002938">
    <property type="entry name" value="FAD-bd"/>
</dbReference>
<proteinExistence type="inferred from homology"/>
<evidence type="ECO:0000256" key="2">
    <source>
        <dbReference type="ARBA" id="ARBA00023033"/>
    </source>
</evidence>
<evidence type="ECO:0000256" key="1">
    <source>
        <dbReference type="ARBA" id="ARBA00023002"/>
    </source>
</evidence>
<gene>
    <name evidence="5" type="ORF">QYE76_049235</name>
</gene>
<reference evidence="5" key="1">
    <citation type="submission" date="2023-07" db="EMBL/GenBank/DDBJ databases">
        <title>A chromosome-level genome assembly of Lolium multiflorum.</title>
        <authorList>
            <person name="Chen Y."/>
            <person name="Copetti D."/>
            <person name="Kolliker R."/>
            <person name="Studer B."/>
        </authorList>
    </citation>
    <scope>NUCLEOTIDE SEQUENCE</scope>
    <source>
        <strain evidence="5">02402/16</strain>
        <tissue evidence="5">Leaf</tissue>
    </source>
</reference>
<keyword evidence="2" id="KW-0503">Monooxygenase</keyword>
<dbReference type="EMBL" id="JAUUTY010000003">
    <property type="protein sequence ID" value="KAK1661076.1"/>
    <property type="molecule type" value="Genomic_DNA"/>
</dbReference>
<dbReference type="PANTHER" id="PTHR45934">
    <property type="entry name" value="FAD/NAD(P)-BINDING OXIDOREDUCTASE FAMILY PROTEIN"/>
    <property type="match status" value="1"/>
</dbReference>
<organism evidence="5 6">
    <name type="scientific">Lolium multiflorum</name>
    <name type="common">Italian ryegrass</name>
    <name type="synonym">Lolium perenne subsp. multiflorum</name>
    <dbReference type="NCBI Taxonomy" id="4521"/>
    <lineage>
        <taxon>Eukaryota</taxon>
        <taxon>Viridiplantae</taxon>
        <taxon>Streptophyta</taxon>
        <taxon>Embryophyta</taxon>
        <taxon>Tracheophyta</taxon>
        <taxon>Spermatophyta</taxon>
        <taxon>Magnoliopsida</taxon>
        <taxon>Liliopsida</taxon>
        <taxon>Poales</taxon>
        <taxon>Poaceae</taxon>
        <taxon>BOP clade</taxon>
        <taxon>Pooideae</taxon>
        <taxon>Poodae</taxon>
        <taxon>Poeae</taxon>
        <taxon>Poeae Chloroplast Group 2 (Poeae type)</taxon>
        <taxon>Loliodinae</taxon>
        <taxon>Loliinae</taxon>
        <taxon>Lolium</taxon>
    </lineage>
</organism>
<protein>
    <recommendedName>
        <fullName evidence="4">FAD-binding domain-containing protein</fullName>
    </recommendedName>
</protein>
<comment type="caution">
    <text evidence="5">The sequence shown here is derived from an EMBL/GenBank/DDBJ whole genome shotgun (WGS) entry which is preliminary data.</text>
</comment>
<dbReference type="SUPFAM" id="SSF51905">
    <property type="entry name" value="FAD/NAD(P)-binding domain"/>
    <property type="match status" value="1"/>
</dbReference>
<dbReference type="Pfam" id="PF01494">
    <property type="entry name" value="FAD_binding_3"/>
    <property type="match status" value="1"/>
</dbReference>
<sequence length="339" mass="36009">MAGGSGGALAVDAEVVIVGGGIAGLATALALRRVGVGGVLVLERHSELRATGAALTVYPKSQRLDRAPRARRRAQAHLPLRRLRNVRPADRKALLEALAEELPPGTIRFSSKLVSINTEKAKSSPEIAVLRLDDGTVIRAKVLIGCDGVHSVVARWLGLSEPVTSGRSAVRGLAVYPDGHGLKKEVWQFLSEGLRAAMVPINNTEVYWFLVNNTVAAEKEARTDPVKILREVTDNLGRHMPPDYLDVVRHSSHDSLSWVPLLYRSPWAILTGPTARGPVTVAGDAFHPMTPDLAQGGGSALEDAVVLARAMSRAATPAEGVAAYVSERRGRAALLVAGA</sequence>
<dbReference type="PANTHER" id="PTHR45934:SF30">
    <property type="entry name" value="FAD-BINDING DOMAIN-CONTAINING PROTEIN"/>
    <property type="match status" value="1"/>
</dbReference>
<dbReference type="InterPro" id="IPR036188">
    <property type="entry name" value="FAD/NAD-bd_sf"/>
</dbReference>
<dbReference type="GO" id="GO:0004497">
    <property type="term" value="F:monooxygenase activity"/>
    <property type="evidence" value="ECO:0007669"/>
    <property type="project" value="UniProtKB-KW"/>
</dbReference>
<dbReference type="PRINTS" id="PR00420">
    <property type="entry name" value="RNGMNOXGNASE"/>
</dbReference>
<dbReference type="AlphaFoldDB" id="A0AAD8WGP9"/>
<keyword evidence="1" id="KW-0560">Oxidoreductase</keyword>
<comment type="similarity">
    <text evidence="3">Belongs to the 3-hydroxybenzoate 6-hydroxylase family.</text>
</comment>
<evidence type="ECO:0000256" key="3">
    <source>
        <dbReference type="ARBA" id="ARBA00024018"/>
    </source>
</evidence>
<dbReference type="InterPro" id="IPR044560">
    <property type="entry name" value="MOase"/>
</dbReference>
<dbReference type="Gene3D" id="3.50.50.60">
    <property type="entry name" value="FAD/NAD(P)-binding domain"/>
    <property type="match status" value="1"/>
</dbReference>
<dbReference type="Pfam" id="PF13450">
    <property type="entry name" value="NAD_binding_8"/>
    <property type="match status" value="1"/>
</dbReference>
<dbReference type="GO" id="GO:0071949">
    <property type="term" value="F:FAD binding"/>
    <property type="evidence" value="ECO:0007669"/>
    <property type="project" value="InterPro"/>
</dbReference>
<evidence type="ECO:0000313" key="6">
    <source>
        <dbReference type="Proteomes" id="UP001231189"/>
    </source>
</evidence>
<accession>A0AAD8WGP9</accession>
<feature type="domain" description="FAD-binding" evidence="4">
    <location>
        <begin position="89"/>
        <end position="337"/>
    </location>
</feature>
<dbReference type="Proteomes" id="UP001231189">
    <property type="component" value="Unassembled WGS sequence"/>
</dbReference>
<keyword evidence="6" id="KW-1185">Reference proteome</keyword>